<dbReference type="OrthoDB" id="420884at2759"/>
<accession>A0A1D1VWL1</accession>
<evidence type="ECO:0000256" key="11">
    <source>
        <dbReference type="ARBA" id="ARBA00029983"/>
    </source>
</evidence>
<evidence type="ECO:0000256" key="13">
    <source>
        <dbReference type="SAM" id="MobiDB-lite"/>
    </source>
</evidence>
<evidence type="ECO:0000256" key="6">
    <source>
        <dbReference type="ARBA" id="ARBA00023010"/>
    </source>
</evidence>
<evidence type="ECO:0000256" key="4">
    <source>
        <dbReference type="ARBA" id="ARBA00022816"/>
    </source>
</evidence>
<dbReference type="PANTHER" id="PTHR12960">
    <property type="entry name" value="GLE-1-RELATED"/>
    <property type="match status" value="1"/>
</dbReference>
<feature type="region of interest" description="Disordered" evidence="13">
    <location>
        <begin position="293"/>
        <end position="341"/>
    </location>
</feature>
<keyword evidence="15" id="KW-1185">Reference proteome</keyword>
<keyword evidence="7" id="KW-0906">Nuclear pore complex</keyword>
<dbReference type="InterPro" id="IPR038506">
    <property type="entry name" value="GLE1-like_sf"/>
</dbReference>
<dbReference type="GO" id="GO:0005543">
    <property type="term" value="F:phospholipid binding"/>
    <property type="evidence" value="ECO:0007669"/>
    <property type="project" value="TreeGrafter"/>
</dbReference>
<dbReference type="GO" id="GO:0044614">
    <property type="term" value="C:nuclear pore cytoplasmic filaments"/>
    <property type="evidence" value="ECO:0007669"/>
    <property type="project" value="TreeGrafter"/>
</dbReference>
<dbReference type="STRING" id="947166.A0A1D1VWL1"/>
<dbReference type="Proteomes" id="UP000186922">
    <property type="component" value="Unassembled WGS sequence"/>
</dbReference>
<evidence type="ECO:0000256" key="1">
    <source>
        <dbReference type="ARBA" id="ARBA00004567"/>
    </source>
</evidence>
<keyword evidence="6" id="KW-0811">Translocation</keyword>
<organism evidence="14 15">
    <name type="scientific">Ramazzottius varieornatus</name>
    <name type="common">Water bear</name>
    <name type="synonym">Tardigrade</name>
    <dbReference type="NCBI Taxonomy" id="947166"/>
    <lineage>
        <taxon>Eukaryota</taxon>
        <taxon>Metazoa</taxon>
        <taxon>Ecdysozoa</taxon>
        <taxon>Tardigrada</taxon>
        <taxon>Eutardigrada</taxon>
        <taxon>Parachela</taxon>
        <taxon>Hypsibioidea</taxon>
        <taxon>Ramazzottiidae</taxon>
        <taxon>Ramazzottius</taxon>
    </lineage>
</organism>
<dbReference type="AlphaFoldDB" id="A0A1D1VWL1"/>
<dbReference type="Gene3D" id="1.25.40.510">
    <property type="entry name" value="GLE1-like"/>
    <property type="match status" value="1"/>
</dbReference>
<proteinExistence type="inferred from homology"/>
<feature type="compositionally biased region" description="Basic and acidic residues" evidence="13">
    <location>
        <begin position="330"/>
        <end position="341"/>
    </location>
</feature>
<reference evidence="14 15" key="1">
    <citation type="journal article" date="2016" name="Nat. Commun.">
        <title>Extremotolerant tardigrade genome and improved radiotolerance of human cultured cells by tardigrade-unique protein.</title>
        <authorList>
            <person name="Hashimoto T."/>
            <person name="Horikawa D.D."/>
            <person name="Saito Y."/>
            <person name="Kuwahara H."/>
            <person name="Kozuka-Hata H."/>
            <person name="Shin-I T."/>
            <person name="Minakuchi Y."/>
            <person name="Ohishi K."/>
            <person name="Motoyama A."/>
            <person name="Aizu T."/>
            <person name="Enomoto A."/>
            <person name="Kondo K."/>
            <person name="Tanaka S."/>
            <person name="Hara Y."/>
            <person name="Koshikawa S."/>
            <person name="Sagara H."/>
            <person name="Miura T."/>
            <person name="Yokobori S."/>
            <person name="Miyagawa K."/>
            <person name="Suzuki Y."/>
            <person name="Kubo T."/>
            <person name="Oyama M."/>
            <person name="Kohara Y."/>
            <person name="Fujiyama A."/>
            <person name="Arakawa K."/>
            <person name="Katayama T."/>
            <person name="Toyoda A."/>
            <person name="Kunieda T."/>
        </authorList>
    </citation>
    <scope>NUCLEOTIDE SEQUENCE [LARGE SCALE GENOMIC DNA]</scope>
    <source>
        <strain evidence="14 15">YOKOZUNA-1</strain>
    </source>
</reference>
<evidence type="ECO:0000256" key="8">
    <source>
        <dbReference type="ARBA" id="ARBA00023242"/>
    </source>
</evidence>
<feature type="compositionally biased region" description="Basic and acidic residues" evidence="13">
    <location>
        <begin position="293"/>
        <end position="315"/>
    </location>
</feature>
<comment type="similarity">
    <text evidence="2">Belongs to the GLE1 family.</text>
</comment>
<gene>
    <name evidence="14" type="primary">RvY_14493-1</name>
    <name evidence="14" type="synonym">RvY_14493.1</name>
    <name evidence="14" type="ORF">RvY_14493</name>
</gene>
<evidence type="ECO:0000313" key="14">
    <source>
        <dbReference type="EMBL" id="GAV04178.1"/>
    </source>
</evidence>
<dbReference type="Pfam" id="PF07817">
    <property type="entry name" value="GLE1"/>
    <property type="match status" value="1"/>
</dbReference>
<dbReference type="GO" id="GO:0005737">
    <property type="term" value="C:cytoplasm"/>
    <property type="evidence" value="ECO:0007669"/>
    <property type="project" value="TreeGrafter"/>
</dbReference>
<dbReference type="EMBL" id="BDGG01000010">
    <property type="protein sequence ID" value="GAV04178.1"/>
    <property type="molecule type" value="Genomic_DNA"/>
</dbReference>
<feature type="region of interest" description="Disordered" evidence="13">
    <location>
        <begin position="20"/>
        <end position="86"/>
    </location>
</feature>
<feature type="region of interest" description="Disordered" evidence="13">
    <location>
        <begin position="118"/>
        <end position="191"/>
    </location>
</feature>
<keyword evidence="8" id="KW-0539">Nucleus</keyword>
<dbReference type="InterPro" id="IPR012476">
    <property type="entry name" value="GLE1"/>
</dbReference>
<keyword evidence="3" id="KW-0813">Transport</keyword>
<evidence type="ECO:0000256" key="5">
    <source>
        <dbReference type="ARBA" id="ARBA00022927"/>
    </source>
</evidence>
<feature type="compositionally biased region" description="Basic and acidic residues" evidence="13">
    <location>
        <begin position="122"/>
        <end position="145"/>
    </location>
</feature>
<dbReference type="GO" id="GO:0031369">
    <property type="term" value="F:translation initiation factor binding"/>
    <property type="evidence" value="ECO:0007669"/>
    <property type="project" value="TreeGrafter"/>
</dbReference>
<feature type="compositionally biased region" description="Basic and acidic residues" evidence="13">
    <location>
        <begin position="73"/>
        <end position="86"/>
    </location>
</feature>
<protein>
    <recommendedName>
        <fullName evidence="10">mRNA export factor GLE1</fullName>
    </recommendedName>
    <alternativeName>
        <fullName evidence="12">GLE1 RNA export mediator</fullName>
    </alternativeName>
    <alternativeName>
        <fullName evidence="11">Nucleoporin GLE1</fullName>
    </alternativeName>
</protein>
<keyword evidence="4" id="KW-0509">mRNA transport</keyword>
<evidence type="ECO:0000256" key="9">
    <source>
        <dbReference type="ARBA" id="ARBA00024680"/>
    </source>
</evidence>
<comment type="caution">
    <text evidence="14">The sequence shown here is derived from an EMBL/GenBank/DDBJ whole genome shotgun (WGS) entry which is preliminary data.</text>
</comment>
<dbReference type="GO" id="GO:0000822">
    <property type="term" value="F:inositol hexakisphosphate binding"/>
    <property type="evidence" value="ECO:0007669"/>
    <property type="project" value="TreeGrafter"/>
</dbReference>
<dbReference type="GO" id="GO:0016973">
    <property type="term" value="P:poly(A)+ mRNA export from nucleus"/>
    <property type="evidence" value="ECO:0007669"/>
    <property type="project" value="InterPro"/>
</dbReference>
<keyword evidence="5" id="KW-0653">Protein transport</keyword>
<comment type="function">
    <text evidence="9">Required for the export of mRNAs containing poly(A) tails from the nucleus into the cytoplasm. May be involved in the terminal step of the mRNA transport through the nuclear pore complex (NPC).</text>
</comment>
<evidence type="ECO:0000256" key="7">
    <source>
        <dbReference type="ARBA" id="ARBA00023132"/>
    </source>
</evidence>
<dbReference type="GO" id="GO:0015031">
    <property type="term" value="P:protein transport"/>
    <property type="evidence" value="ECO:0007669"/>
    <property type="project" value="UniProtKB-KW"/>
</dbReference>
<feature type="compositionally biased region" description="Polar residues" evidence="13">
    <location>
        <begin position="171"/>
        <end position="187"/>
    </location>
</feature>
<evidence type="ECO:0000256" key="3">
    <source>
        <dbReference type="ARBA" id="ARBA00022448"/>
    </source>
</evidence>
<dbReference type="PANTHER" id="PTHR12960:SF0">
    <property type="entry name" value="MRNA EXPORT FACTOR GLE1"/>
    <property type="match status" value="1"/>
</dbReference>
<evidence type="ECO:0000256" key="10">
    <source>
        <dbReference type="ARBA" id="ARBA00026227"/>
    </source>
</evidence>
<sequence length="647" mass="73366">MSGMKSGWDEQLEECRSRLGRILSKDSPKNTLLPRLRPSFSDDEDARATLPTASTSPADDFRRSIKVTSSQRAAERTRLWQENDKERQAKILAEAERRLKEAVSLRIEEENAANAEYNLQRMQREEQRQQPRRSEGAVRKAETPERASISLAPSRAIGASSPEVEEPSSSTDSGEQSSPSEPVTSPPAQEDNCKSAEIFNCLRGLQKTMHDLQAVLQNLPKPETASPEVRQTHERYKTLIAEANVLFRSFTQGGLRNSEMLAQVVARHEETKALLQLANAQLGTVSHIKTKGAEAEQRAKLAQQQERKLDVRPEQKIPQPSQPPQSPQKPEVEVKKEPVVSTEERARNIYEHYAEKTKQVRSSFPSLESDPSLKTLKSAVLFASSNPIAICSANSPMEVIEPFRKAFFLLRGAEVDTNSIKFRLSDHPEIVHCARYNMAKKFIDLAVMQTEEKNEVKLFALATFITELWACDREFGETFLALLFTEYPVLIPYYGKPSIKADNVELSLKKIGAISKFYAAIMQTDRTFLLRRLFPTKVFEGRNPHGAEGGWELLAGLANQDIEVGTTVLVLRNTLSIAGWLLKKYYEKQFSKLLIYVSRHMLPKIRERTPKELMGPVERLNELMETYHRTMTIAVPENRLSDDFWQQ</sequence>
<comment type="subcellular location">
    <subcellularLocation>
        <location evidence="1">Nucleus</location>
        <location evidence="1">Nuclear pore complex</location>
    </subcellularLocation>
</comment>
<evidence type="ECO:0000256" key="12">
    <source>
        <dbReference type="ARBA" id="ARBA00030897"/>
    </source>
</evidence>
<evidence type="ECO:0000313" key="15">
    <source>
        <dbReference type="Proteomes" id="UP000186922"/>
    </source>
</evidence>
<name>A0A1D1VWL1_RAMVA</name>
<evidence type="ECO:0000256" key="2">
    <source>
        <dbReference type="ARBA" id="ARBA00011056"/>
    </source>
</evidence>